<reference evidence="3" key="1">
    <citation type="journal article" date="2020" name="Stud. Mycol.">
        <title>101 Dothideomycetes genomes: A test case for predicting lifestyles and emergence of pathogens.</title>
        <authorList>
            <person name="Haridas S."/>
            <person name="Albert R."/>
            <person name="Binder M."/>
            <person name="Bloem J."/>
            <person name="LaButti K."/>
            <person name="Salamov A."/>
            <person name="Andreopoulos B."/>
            <person name="Baker S."/>
            <person name="Barry K."/>
            <person name="Bills G."/>
            <person name="Bluhm B."/>
            <person name="Cannon C."/>
            <person name="Castanera R."/>
            <person name="Culley D."/>
            <person name="Daum C."/>
            <person name="Ezra D."/>
            <person name="Gonzalez J."/>
            <person name="Henrissat B."/>
            <person name="Kuo A."/>
            <person name="Liang C."/>
            <person name="Lipzen A."/>
            <person name="Lutzoni F."/>
            <person name="Magnuson J."/>
            <person name="Mondo S."/>
            <person name="Nolan M."/>
            <person name="Ohm R."/>
            <person name="Pangilinan J."/>
            <person name="Park H.-J."/>
            <person name="Ramirez L."/>
            <person name="Alfaro M."/>
            <person name="Sun H."/>
            <person name="Tritt A."/>
            <person name="Yoshinaga Y."/>
            <person name="Zwiers L.-H."/>
            <person name="Turgeon B."/>
            <person name="Goodwin S."/>
            <person name="Spatafora J."/>
            <person name="Crous P."/>
            <person name="Grigoriev I."/>
        </authorList>
    </citation>
    <scope>NUCLEOTIDE SEQUENCE [LARGE SCALE GENOMIC DNA]</scope>
    <source>
        <strain evidence="3">CECT 20119</strain>
    </source>
</reference>
<evidence type="ECO:0000313" key="3">
    <source>
        <dbReference type="Proteomes" id="UP000799538"/>
    </source>
</evidence>
<feature type="compositionally biased region" description="Polar residues" evidence="1">
    <location>
        <begin position="86"/>
        <end position="96"/>
    </location>
</feature>
<dbReference type="Proteomes" id="UP000799538">
    <property type="component" value="Unassembled WGS sequence"/>
</dbReference>
<sequence>MSARPIRTFTPPLNQGRAGSSDSSSLKSFLDKGPGIPIPQRQNLTSPELKSALSKSAPTTPGPSKKHAHFDDVKIEHRYSLHRTITAPSSFESTPSLLIPDMHDSAPQHLDPVSMEDSPPRSPDESSDAEESDGSTSGYMDATHSRSLLRRSNTGDSIPTSTKHVMTRWSSDPEQRTIKVLSQQNHHDVASLLHREESDSSHSSRSVTSSIIGGTLQLPASMIKRPAECATTHVSILARAHSTSDTADPDSVALLDTRLSPPPPQSVYSPSGSFKAA</sequence>
<feature type="region of interest" description="Disordered" evidence="1">
    <location>
        <begin position="240"/>
        <end position="277"/>
    </location>
</feature>
<feature type="compositionally biased region" description="Polar residues" evidence="1">
    <location>
        <begin position="40"/>
        <end position="59"/>
    </location>
</feature>
<feature type="compositionally biased region" description="Low complexity" evidence="1">
    <location>
        <begin position="266"/>
        <end position="277"/>
    </location>
</feature>
<feature type="region of interest" description="Disordered" evidence="1">
    <location>
        <begin position="1"/>
        <end position="71"/>
    </location>
</feature>
<evidence type="ECO:0000256" key="1">
    <source>
        <dbReference type="SAM" id="MobiDB-lite"/>
    </source>
</evidence>
<dbReference type="EMBL" id="ML992502">
    <property type="protein sequence ID" value="KAF2226486.1"/>
    <property type="molecule type" value="Genomic_DNA"/>
</dbReference>
<protein>
    <submittedName>
        <fullName evidence="2">Uncharacterized protein</fullName>
    </submittedName>
</protein>
<dbReference type="OrthoDB" id="10593031at2759"/>
<gene>
    <name evidence="2" type="ORF">BDZ85DRAFT_50603</name>
</gene>
<feature type="compositionally biased region" description="Low complexity" evidence="1">
    <location>
        <begin position="19"/>
        <end position="33"/>
    </location>
</feature>
<organism evidence="2 3">
    <name type="scientific">Elsinoe ampelina</name>
    <dbReference type="NCBI Taxonomy" id="302913"/>
    <lineage>
        <taxon>Eukaryota</taxon>
        <taxon>Fungi</taxon>
        <taxon>Dikarya</taxon>
        <taxon>Ascomycota</taxon>
        <taxon>Pezizomycotina</taxon>
        <taxon>Dothideomycetes</taxon>
        <taxon>Dothideomycetidae</taxon>
        <taxon>Myriangiales</taxon>
        <taxon>Elsinoaceae</taxon>
        <taxon>Elsinoe</taxon>
    </lineage>
</organism>
<feature type="compositionally biased region" description="Polar residues" evidence="1">
    <location>
        <begin position="150"/>
        <end position="170"/>
    </location>
</feature>
<name>A0A6A6GL80_9PEZI</name>
<evidence type="ECO:0000313" key="2">
    <source>
        <dbReference type="EMBL" id="KAF2226486.1"/>
    </source>
</evidence>
<proteinExistence type="predicted"/>
<accession>A0A6A6GL80</accession>
<feature type="region of interest" description="Disordered" evidence="1">
    <location>
        <begin position="84"/>
        <end position="174"/>
    </location>
</feature>
<dbReference type="AlphaFoldDB" id="A0A6A6GL80"/>
<keyword evidence="3" id="KW-1185">Reference proteome</keyword>